<dbReference type="GO" id="GO:0016301">
    <property type="term" value="F:kinase activity"/>
    <property type="evidence" value="ECO:0007669"/>
    <property type="project" value="UniProtKB-KW"/>
</dbReference>
<dbReference type="EMBL" id="JAUSTZ010000003">
    <property type="protein sequence ID" value="MDQ0225587.1"/>
    <property type="molecule type" value="Genomic_DNA"/>
</dbReference>
<proteinExistence type="predicted"/>
<keyword evidence="1" id="KW-0808">Transferase</keyword>
<dbReference type="RefSeq" id="WP_095299479.1">
    <property type="nucleotide sequence ID" value="NZ_CADEPK010000006.1"/>
</dbReference>
<gene>
    <name evidence="1" type="ORF">J2S02_001931</name>
</gene>
<reference evidence="1 2" key="1">
    <citation type="submission" date="2023-07" db="EMBL/GenBank/DDBJ databases">
        <title>Genomic Encyclopedia of Type Strains, Phase IV (KMG-IV): sequencing the most valuable type-strain genomes for metagenomic binning, comparative biology and taxonomic classification.</title>
        <authorList>
            <person name="Goeker M."/>
        </authorList>
    </citation>
    <scope>NUCLEOTIDE SEQUENCE [LARGE SCALE GENOMIC DNA]</scope>
    <source>
        <strain evidence="1 2">DSM 17723</strain>
    </source>
</reference>
<accession>A0ABT9Z064</accession>
<dbReference type="Proteomes" id="UP001232245">
    <property type="component" value="Unassembled WGS sequence"/>
</dbReference>
<keyword evidence="1" id="KW-0418">Kinase</keyword>
<protein>
    <submittedName>
        <fullName evidence="1">Signal transduction histidine kinase</fullName>
    </submittedName>
</protein>
<sequence length="213" mass="24515">MDIKQERMDSLIIEAYENELKGIASFLHEDIAQNLYAVFNHLQYLQRQSGDSKDRLGIDDMVNLTKRTIEDLRILSNDVHPFFHKGIDGALKSLLISIEKRYGLVVEFKELGDKKDYPILTELIAYRTVKEIMNQTFSNSLPKHVEIYGLWGEALYVKVNFSFGSEGEIDRFERLNLTMLALEKRLKAVGGVISFFKKNDKEIEVNIRIPNGG</sequence>
<name>A0ABT9Z064_9BACI</name>
<organism evidence="1 2">
    <name type="scientific">Metabacillus niabensis</name>
    <dbReference type="NCBI Taxonomy" id="324854"/>
    <lineage>
        <taxon>Bacteria</taxon>
        <taxon>Bacillati</taxon>
        <taxon>Bacillota</taxon>
        <taxon>Bacilli</taxon>
        <taxon>Bacillales</taxon>
        <taxon>Bacillaceae</taxon>
        <taxon>Metabacillus</taxon>
    </lineage>
</organism>
<evidence type="ECO:0000313" key="2">
    <source>
        <dbReference type="Proteomes" id="UP001232245"/>
    </source>
</evidence>
<evidence type="ECO:0000313" key="1">
    <source>
        <dbReference type="EMBL" id="MDQ0225587.1"/>
    </source>
</evidence>
<comment type="caution">
    <text evidence="1">The sequence shown here is derived from an EMBL/GenBank/DDBJ whole genome shotgun (WGS) entry which is preliminary data.</text>
</comment>
<keyword evidence="2" id="KW-1185">Reference proteome</keyword>